<dbReference type="RefSeq" id="WP_023387411.1">
    <property type="nucleotide sequence ID" value="NZ_AXUN02000057.1"/>
</dbReference>
<dbReference type="Proteomes" id="UP000017747">
    <property type="component" value="Unassembled WGS sequence"/>
</dbReference>
<comment type="similarity">
    <text evidence="1">Belongs to the 3-oxoacid CoA-transferase subunit B family.</text>
</comment>
<dbReference type="Pfam" id="PF01144">
    <property type="entry name" value="CoA_trans"/>
    <property type="match status" value="1"/>
</dbReference>
<dbReference type="eggNOG" id="COG2057">
    <property type="taxonomic scope" value="Bacteria"/>
</dbReference>
<dbReference type="InterPro" id="IPR012791">
    <property type="entry name" value="3-oxoacid_CoA-transf_B"/>
</dbReference>
<dbReference type="PANTHER" id="PTHR13707">
    <property type="entry name" value="KETOACID-COENZYME A TRANSFERASE"/>
    <property type="match status" value="1"/>
</dbReference>
<keyword evidence="4" id="KW-1185">Reference proteome</keyword>
<protein>
    <submittedName>
        <fullName evidence="3">Succinyl-CoA:3-ketoacid-CoA transferase</fullName>
    </submittedName>
</protein>
<dbReference type="PROSITE" id="PS01274">
    <property type="entry name" value="COA_TRANSF_2"/>
    <property type="match status" value="1"/>
</dbReference>
<gene>
    <name evidence="3" type="ORF">T472_0204270</name>
</gene>
<dbReference type="PATRIC" id="fig|994573.3.peg.801"/>
<organism evidence="3 4">
    <name type="scientific">Youngiibacter fragilis 232.1</name>
    <dbReference type="NCBI Taxonomy" id="994573"/>
    <lineage>
        <taxon>Bacteria</taxon>
        <taxon>Bacillati</taxon>
        <taxon>Bacillota</taxon>
        <taxon>Clostridia</taxon>
        <taxon>Eubacteriales</taxon>
        <taxon>Clostridiaceae</taxon>
        <taxon>Youngiibacter</taxon>
    </lineage>
</organism>
<evidence type="ECO:0000313" key="3">
    <source>
        <dbReference type="EMBL" id="ETA81860.1"/>
    </source>
</evidence>
<evidence type="ECO:0000313" key="4">
    <source>
        <dbReference type="Proteomes" id="UP000017747"/>
    </source>
</evidence>
<dbReference type="STRING" id="994573.T472_0204270"/>
<dbReference type="SMART" id="SM00882">
    <property type="entry name" value="CoA_trans"/>
    <property type="match status" value="1"/>
</dbReference>
<dbReference type="SUPFAM" id="SSF100950">
    <property type="entry name" value="NagB/RpiA/CoA transferase-like"/>
    <property type="match status" value="1"/>
</dbReference>
<dbReference type="Gene3D" id="3.40.1080.10">
    <property type="entry name" value="Glutaconate Coenzyme A-transferase"/>
    <property type="match status" value="1"/>
</dbReference>
<reference evidence="3 4" key="1">
    <citation type="journal article" date="2014" name="Genome Announc.">
        <title>Genome Sequence of Youngiibacter fragilis, the Type Strain of the Genus Youngiibacter.</title>
        <authorList>
            <person name="Wawrik C.B."/>
            <person name="Callaghan A.V."/>
            <person name="Stamps B.W."/>
            <person name="Wawrik B."/>
        </authorList>
    </citation>
    <scope>NUCLEOTIDE SEQUENCE [LARGE SCALE GENOMIC DNA]</scope>
    <source>
        <strain evidence="3 4">232.1</strain>
    </source>
</reference>
<evidence type="ECO:0000256" key="2">
    <source>
        <dbReference type="ARBA" id="ARBA00022679"/>
    </source>
</evidence>
<dbReference type="AlphaFoldDB" id="V7I6K9"/>
<sequence>MDKNEIKNFIARRVAKELKDGDVVNLGIGLPTAVANFVPEGITVTFQSENGFLGLGPAPEAGKEDPSVFNAGGMPVTILPHGSFFDSATSFGIIRGGHVDMTVLGALQVDEKGNLANWMIPGKMIPGMGGAMDLVVGAKKVVVAMEHTQKGAHKILQQCTLPLTAAGQVNEIITEMAVIKVTPAGLVLDDFNEEYTIEEVQAATGAELIISEAAQAKADSLKK</sequence>
<evidence type="ECO:0000256" key="1">
    <source>
        <dbReference type="ARBA" id="ARBA00007047"/>
    </source>
</evidence>
<dbReference type="NCBIfam" id="TIGR02428">
    <property type="entry name" value="pcaJ_scoB_fam"/>
    <property type="match status" value="1"/>
</dbReference>
<proteinExistence type="inferred from homology"/>
<dbReference type="OrthoDB" id="9778604at2"/>
<dbReference type="EMBL" id="AXUN02000057">
    <property type="protein sequence ID" value="ETA81860.1"/>
    <property type="molecule type" value="Genomic_DNA"/>
</dbReference>
<dbReference type="InterPro" id="IPR004165">
    <property type="entry name" value="CoA_trans_fam_I"/>
</dbReference>
<dbReference type="InterPro" id="IPR004164">
    <property type="entry name" value="CoA_transf_AS"/>
</dbReference>
<dbReference type="GO" id="GO:0008410">
    <property type="term" value="F:CoA-transferase activity"/>
    <property type="evidence" value="ECO:0007669"/>
    <property type="project" value="InterPro"/>
</dbReference>
<dbReference type="InterPro" id="IPR037171">
    <property type="entry name" value="NagB/RpiA_transferase-like"/>
</dbReference>
<dbReference type="PANTHER" id="PTHR13707:SF57">
    <property type="entry name" value="SUCCINYL-COA:3-KETOACID COENZYME A TRANSFERASE SUBUNIT B-RELATED"/>
    <property type="match status" value="1"/>
</dbReference>
<accession>V7I6K9</accession>
<name>V7I6K9_9CLOT</name>
<keyword evidence="2 3" id="KW-0808">Transferase</keyword>
<comment type="caution">
    <text evidence="3">The sequence shown here is derived from an EMBL/GenBank/DDBJ whole genome shotgun (WGS) entry which is preliminary data.</text>
</comment>